<dbReference type="SMART" id="SM01349">
    <property type="entry name" value="TOG"/>
    <property type="match status" value="1"/>
</dbReference>
<dbReference type="FunFam" id="1.25.10.10:FF:000019">
    <property type="entry name" value="Cytoskeleton-associated protein 5"/>
    <property type="match status" value="1"/>
</dbReference>
<comment type="subcellular location">
    <subcellularLocation>
        <location evidence="1">Cytoplasm</location>
        <location evidence="1">Cytoskeleton</location>
        <location evidence="1">Microtubule organizing center</location>
        <location evidence="1">Spindle pole body</location>
    </subcellularLocation>
</comment>
<dbReference type="GO" id="GO:0061863">
    <property type="term" value="F:microtubule plus end polymerase"/>
    <property type="evidence" value="ECO:0007669"/>
    <property type="project" value="InterPro"/>
</dbReference>
<name>A0A9W6SWR5_CANBO</name>
<feature type="region of interest" description="Disordered" evidence="8">
    <location>
        <begin position="375"/>
        <end position="480"/>
    </location>
</feature>
<dbReference type="InterPro" id="IPR045110">
    <property type="entry name" value="XMAP215"/>
</dbReference>
<dbReference type="Pfam" id="PF21042">
    <property type="entry name" value="Stu2_CTS"/>
    <property type="match status" value="1"/>
</dbReference>
<protein>
    <submittedName>
        <fullName evidence="10">Unnamed protein product</fullName>
    </submittedName>
</protein>
<feature type="compositionally biased region" description="Low complexity" evidence="8">
    <location>
        <begin position="422"/>
        <end position="434"/>
    </location>
</feature>
<keyword evidence="3" id="KW-0677">Repeat</keyword>
<feature type="region of interest" description="Disordered" evidence="8">
    <location>
        <begin position="107"/>
        <end position="130"/>
    </location>
</feature>
<evidence type="ECO:0000256" key="2">
    <source>
        <dbReference type="ARBA" id="ARBA00022490"/>
    </source>
</evidence>
<dbReference type="GO" id="GO:1990498">
    <property type="term" value="C:mitotic spindle microtubule"/>
    <property type="evidence" value="ECO:0007669"/>
    <property type="project" value="UniProtKB-ARBA"/>
</dbReference>
<evidence type="ECO:0000259" key="9">
    <source>
        <dbReference type="SMART" id="SM01349"/>
    </source>
</evidence>
<feature type="domain" description="TOG" evidence="9">
    <location>
        <begin position="142"/>
        <end position="374"/>
    </location>
</feature>
<feature type="compositionally biased region" description="Low complexity" evidence="8">
    <location>
        <begin position="463"/>
        <end position="478"/>
    </location>
</feature>
<sequence length="754" mass="83135">MHFYVSAATKALTECYSSFGAKVITPKYALDVIPKLFQHADRNVRAEALKLSVVIRSWIGESFDGIIFPSLKPVQQKDLTKEFAKIEGTPSAPRLLKSERERLEAAAAAAAATSSSSNTNADGTLDSDDVSMEDSNQVDAFDIIDPVNVLSKLPEDFNTRIGSSKWKDRVEVLEEVNKEFDVMKLANDDYTDFIRIMAKSMKDANVQVVTLAATITEKMSKGLRNNFQRYVPIILLSTLERTKEKKASVSEALNSALDSFFVFSSFADIFEDTISCMNNKMPQVKIETTKYLIRCLQNTTQAPNKASIETIMSVSTKLLNDPQAPVRAAASEAIGTVMKIIGERAAKAYTENIDARHMTKINEYYEKAQVKAVAKPASASAPSQPQQQRQPSRASTSRQSMASRTSASSSVHAKLQAGKKPTTTTTSSSSTTSSFGSRQHNLTSSGNSSIPSKRGPTSPLKRSQPASSSTASGLSSRSNLTARSLKANNLSQPAPTPEVSAISTAEKAELEQLREEKLKWLKEQEEYERLLQDHKIEKQRYIQEIDILSNKNEQIKSDYTNLNLSVKSKETQLIRTQNDLSMAKSKINELESELADLRQPGFSPVKPESGFKSFGNGHPNTNINNNNISNGNNVINSDLHYAGNNAQNHNSNIFGSPQPSTRPLSSLQRANFHNSGLIKNQFGRPQSDLSTRVGGLSISSGELSPVEQKENKLSKDIYQIESNDEGWRRASEVTNMLKARIEKMKAKQRNSPDL</sequence>
<comment type="similarity">
    <text evidence="5">Belongs to the TOG/XMAP215 family.</text>
</comment>
<dbReference type="GO" id="GO:0005881">
    <property type="term" value="C:cytoplasmic microtubule"/>
    <property type="evidence" value="ECO:0007669"/>
    <property type="project" value="UniProtKB-ARBA"/>
</dbReference>
<dbReference type="InterPro" id="IPR021133">
    <property type="entry name" value="HEAT_type_2"/>
</dbReference>
<organism evidence="10 11">
    <name type="scientific">Candida boidinii</name>
    <name type="common">Yeast</name>
    <dbReference type="NCBI Taxonomy" id="5477"/>
    <lineage>
        <taxon>Eukaryota</taxon>
        <taxon>Fungi</taxon>
        <taxon>Dikarya</taxon>
        <taxon>Ascomycota</taxon>
        <taxon>Saccharomycotina</taxon>
        <taxon>Pichiomycetes</taxon>
        <taxon>Pichiales</taxon>
        <taxon>Pichiaceae</taxon>
        <taxon>Ogataea</taxon>
        <taxon>Ogataea/Candida clade</taxon>
    </lineage>
</organism>
<dbReference type="Gene3D" id="1.25.10.10">
    <property type="entry name" value="Leucine-rich Repeat Variant"/>
    <property type="match status" value="2"/>
</dbReference>
<dbReference type="PANTHER" id="PTHR12609">
    <property type="entry name" value="MICROTUBULE ASSOCIATED PROTEIN XMAP215"/>
    <property type="match status" value="1"/>
</dbReference>
<evidence type="ECO:0000256" key="5">
    <source>
        <dbReference type="ARBA" id="ARBA00025722"/>
    </source>
</evidence>
<gene>
    <name evidence="10" type="ORF">Cboi02_000100300</name>
</gene>
<keyword evidence="11" id="KW-1185">Reference proteome</keyword>
<dbReference type="GO" id="GO:0099070">
    <property type="term" value="C:static microtubule bundle"/>
    <property type="evidence" value="ECO:0007669"/>
    <property type="project" value="UniProtKB-ARBA"/>
</dbReference>
<dbReference type="Proteomes" id="UP001165120">
    <property type="component" value="Unassembled WGS sequence"/>
</dbReference>
<evidence type="ECO:0000256" key="1">
    <source>
        <dbReference type="ARBA" id="ARBA00004317"/>
    </source>
</evidence>
<dbReference type="GO" id="GO:0000022">
    <property type="term" value="P:mitotic spindle elongation"/>
    <property type="evidence" value="ECO:0007669"/>
    <property type="project" value="UniProtKB-ARBA"/>
</dbReference>
<feature type="compositionally biased region" description="Polar residues" evidence="8">
    <location>
        <begin position="435"/>
        <end position="451"/>
    </location>
</feature>
<keyword evidence="4" id="KW-0206">Cytoskeleton</keyword>
<feature type="coiled-coil region" evidence="7">
    <location>
        <begin position="503"/>
        <end position="600"/>
    </location>
</feature>
<evidence type="ECO:0000313" key="11">
    <source>
        <dbReference type="Proteomes" id="UP001165120"/>
    </source>
</evidence>
<feature type="compositionally biased region" description="Low complexity" evidence="8">
    <location>
        <begin position="375"/>
        <end position="410"/>
    </location>
</feature>
<evidence type="ECO:0000256" key="6">
    <source>
        <dbReference type="PROSITE-ProRule" id="PRU00103"/>
    </source>
</evidence>
<feature type="repeat" description="HEAT" evidence="6">
    <location>
        <begin position="311"/>
        <end position="349"/>
    </location>
</feature>
<dbReference type="GO" id="GO:0046785">
    <property type="term" value="P:microtubule polymerization"/>
    <property type="evidence" value="ECO:0007669"/>
    <property type="project" value="InterPro"/>
</dbReference>
<dbReference type="InterPro" id="IPR016024">
    <property type="entry name" value="ARM-type_fold"/>
</dbReference>
<evidence type="ECO:0000256" key="3">
    <source>
        <dbReference type="ARBA" id="ARBA00022737"/>
    </source>
</evidence>
<dbReference type="GO" id="GO:0051315">
    <property type="term" value="P:attachment of mitotic spindle microtubules to kinetochore"/>
    <property type="evidence" value="ECO:0007669"/>
    <property type="project" value="UniProtKB-ARBA"/>
</dbReference>
<reference evidence="10" key="1">
    <citation type="submission" date="2023-04" db="EMBL/GenBank/DDBJ databases">
        <title>Candida boidinii NBRC 10035.</title>
        <authorList>
            <person name="Ichikawa N."/>
            <person name="Sato H."/>
            <person name="Tonouchi N."/>
        </authorList>
    </citation>
    <scope>NUCLEOTIDE SEQUENCE</scope>
    <source>
        <strain evidence="10">NBRC 10035</strain>
    </source>
</reference>
<dbReference type="InterPro" id="IPR034085">
    <property type="entry name" value="TOG"/>
</dbReference>
<proteinExistence type="inferred from homology"/>
<keyword evidence="7" id="KW-0175">Coiled coil</keyword>
<dbReference type="InterPro" id="IPR048492">
    <property type="entry name" value="Stu2_CTS"/>
</dbReference>
<dbReference type="InterPro" id="IPR011989">
    <property type="entry name" value="ARM-like"/>
</dbReference>
<feature type="compositionally biased region" description="Low complexity" evidence="8">
    <location>
        <begin position="107"/>
        <end position="121"/>
    </location>
</feature>
<keyword evidence="2" id="KW-0963">Cytoplasm</keyword>
<evidence type="ECO:0000256" key="7">
    <source>
        <dbReference type="SAM" id="Coils"/>
    </source>
</evidence>
<evidence type="ECO:0000313" key="10">
    <source>
        <dbReference type="EMBL" id="GME67612.1"/>
    </source>
</evidence>
<dbReference type="SUPFAM" id="SSF48371">
    <property type="entry name" value="ARM repeat"/>
    <property type="match status" value="1"/>
</dbReference>
<dbReference type="PROSITE" id="PS50077">
    <property type="entry name" value="HEAT_REPEAT"/>
    <property type="match status" value="1"/>
</dbReference>
<dbReference type="GO" id="GO:0030951">
    <property type="term" value="P:establishment or maintenance of microtubule cytoskeleton polarity"/>
    <property type="evidence" value="ECO:0007669"/>
    <property type="project" value="InterPro"/>
</dbReference>
<dbReference type="GO" id="GO:0000776">
    <property type="term" value="C:kinetochore"/>
    <property type="evidence" value="ECO:0007669"/>
    <property type="project" value="UniProtKB-ARBA"/>
</dbReference>
<dbReference type="GO" id="GO:0051010">
    <property type="term" value="F:microtubule plus-end binding"/>
    <property type="evidence" value="ECO:0007669"/>
    <property type="project" value="InterPro"/>
</dbReference>
<dbReference type="AlphaFoldDB" id="A0A9W6SWR5"/>
<dbReference type="GO" id="GO:0044732">
    <property type="term" value="C:mitotic spindle pole body"/>
    <property type="evidence" value="ECO:0007669"/>
    <property type="project" value="UniProtKB-ARBA"/>
</dbReference>
<dbReference type="Pfam" id="PF21041">
    <property type="entry name" value="XMAP215_CLASP_TOG"/>
    <property type="match status" value="2"/>
</dbReference>
<dbReference type="EMBL" id="BSXN01000211">
    <property type="protein sequence ID" value="GME67612.1"/>
    <property type="molecule type" value="Genomic_DNA"/>
</dbReference>
<evidence type="ECO:0000256" key="8">
    <source>
        <dbReference type="SAM" id="MobiDB-lite"/>
    </source>
</evidence>
<comment type="caution">
    <text evidence="10">The sequence shown here is derived from an EMBL/GenBank/DDBJ whole genome shotgun (WGS) entry which is preliminary data.</text>
</comment>
<dbReference type="GO" id="GO:1990571">
    <property type="term" value="P:meiotic centromere clustering"/>
    <property type="evidence" value="ECO:0007669"/>
    <property type="project" value="UniProtKB-ARBA"/>
</dbReference>
<dbReference type="InterPro" id="IPR048491">
    <property type="entry name" value="XMAP215_CLASP_TOG"/>
</dbReference>
<accession>A0A9W6SWR5</accession>
<evidence type="ECO:0000256" key="4">
    <source>
        <dbReference type="ARBA" id="ARBA00023212"/>
    </source>
</evidence>